<dbReference type="InterPro" id="IPR036513">
    <property type="entry name" value="STAS_dom_sf"/>
</dbReference>
<dbReference type="CDD" id="cd07043">
    <property type="entry name" value="STAS_anti-anti-sigma_factors"/>
    <property type="match status" value="1"/>
</dbReference>
<dbReference type="InterPro" id="IPR058548">
    <property type="entry name" value="MlaB-like_STAS"/>
</dbReference>
<feature type="region of interest" description="Disordered" evidence="1">
    <location>
        <begin position="102"/>
        <end position="123"/>
    </location>
</feature>
<gene>
    <name evidence="3" type="ORF">GCM10014713_66690</name>
</gene>
<evidence type="ECO:0000313" key="3">
    <source>
        <dbReference type="EMBL" id="GGT64226.1"/>
    </source>
</evidence>
<proteinExistence type="predicted"/>
<dbReference type="PROSITE" id="PS50801">
    <property type="entry name" value="STAS"/>
    <property type="match status" value="1"/>
</dbReference>
<dbReference type="Gene3D" id="3.30.750.24">
    <property type="entry name" value="STAS domain"/>
    <property type="match status" value="1"/>
</dbReference>
<reference evidence="3" key="1">
    <citation type="journal article" date="2014" name="Int. J. Syst. Evol. Microbiol.">
        <title>Complete genome sequence of Corynebacterium casei LMG S-19264T (=DSM 44701T), isolated from a smear-ripened cheese.</title>
        <authorList>
            <consortium name="US DOE Joint Genome Institute (JGI-PGF)"/>
            <person name="Walter F."/>
            <person name="Albersmeier A."/>
            <person name="Kalinowski J."/>
            <person name="Ruckert C."/>
        </authorList>
    </citation>
    <scope>NUCLEOTIDE SEQUENCE</scope>
    <source>
        <strain evidence="3">JCM 3172</strain>
    </source>
</reference>
<evidence type="ECO:0000256" key="1">
    <source>
        <dbReference type="SAM" id="MobiDB-lite"/>
    </source>
</evidence>
<dbReference type="AlphaFoldDB" id="A0A918HJS8"/>
<dbReference type="Pfam" id="PF13466">
    <property type="entry name" value="STAS_2"/>
    <property type="match status" value="1"/>
</dbReference>
<protein>
    <recommendedName>
        <fullName evidence="2">STAS domain-containing protein</fullName>
    </recommendedName>
</protein>
<evidence type="ECO:0000259" key="2">
    <source>
        <dbReference type="PROSITE" id="PS50801"/>
    </source>
</evidence>
<evidence type="ECO:0000313" key="4">
    <source>
        <dbReference type="Proteomes" id="UP000619486"/>
    </source>
</evidence>
<dbReference type="Proteomes" id="UP000619486">
    <property type="component" value="Unassembled WGS sequence"/>
</dbReference>
<dbReference type="EMBL" id="BMQQ01000047">
    <property type="protein sequence ID" value="GGT64226.1"/>
    <property type="molecule type" value="Genomic_DNA"/>
</dbReference>
<comment type="caution">
    <text evidence="3">The sequence shown here is derived from an EMBL/GenBank/DDBJ whole genome shotgun (WGS) entry which is preliminary data.</text>
</comment>
<organism evidence="3 4">
    <name type="scientific">Streptomyces purpureus</name>
    <dbReference type="NCBI Taxonomy" id="1951"/>
    <lineage>
        <taxon>Bacteria</taxon>
        <taxon>Bacillati</taxon>
        <taxon>Actinomycetota</taxon>
        <taxon>Actinomycetes</taxon>
        <taxon>Kitasatosporales</taxon>
        <taxon>Streptomycetaceae</taxon>
        <taxon>Streptomyces</taxon>
    </lineage>
</organism>
<name>A0A918HJS8_9ACTN</name>
<keyword evidence="4" id="KW-1185">Reference proteome</keyword>
<dbReference type="InterPro" id="IPR002645">
    <property type="entry name" value="STAS_dom"/>
</dbReference>
<feature type="domain" description="STAS" evidence="2">
    <location>
        <begin position="16"/>
        <end position="98"/>
    </location>
</feature>
<accession>A0A918HJS8</accession>
<reference evidence="3" key="2">
    <citation type="submission" date="2020-09" db="EMBL/GenBank/DDBJ databases">
        <authorList>
            <person name="Sun Q."/>
            <person name="Ohkuma M."/>
        </authorList>
    </citation>
    <scope>NUCLEOTIDE SEQUENCE</scope>
    <source>
        <strain evidence="3">JCM 3172</strain>
    </source>
</reference>
<dbReference type="RefSeq" id="WP_189205407.1">
    <property type="nucleotide sequence ID" value="NZ_BMQQ01000047.1"/>
</dbReference>
<sequence>MTFEAYLGFTGSAATVYLSGNLTDQQVPALRRLIEQALTRPPSRLVLKMADLTGVSAAAIRCLAFAQQQLPPGAQIVLDGAGEDVRRVLAAGGLDRAVTLVTQTPPTSPAPTSPAGPAGPLAA</sequence>
<dbReference type="SUPFAM" id="SSF52091">
    <property type="entry name" value="SpoIIaa-like"/>
    <property type="match status" value="1"/>
</dbReference>